<evidence type="ECO:0000313" key="5">
    <source>
        <dbReference type="Proteomes" id="UP001159363"/>
    </source>
</evidence>
<sequence length="1403" mass="155045">MRQVKVEVLGVMDAENKLVRLRAIEPLQILEPLENWVEKDSIILTDFTVDKGTLHTMGFTQVYQVSVSEASSANNKFSNQNVMEYLRRIVPRMFQNTLSLLSRQIIQQFLDELVWRERWGPIAAQAFDNIILHIAEQTKLDTGESLVMRLSKVAANPFKQWNYAAFPPPSTQQSPSIAAAKAAQPRGSMTDQQMRVATPGRVAENLGAHPAVCAPTGTMASTAVCRVIPPQVRCLDPTALHYAARTKDLGTGLAPANSISRRPMPVKEGMSKECKRRRVLASGDHQIPFSGRWPAGLKSPLPHRPLSGAEEGNFFESGETSDHWTLTSPLLEGIPFLEPRWEEPRTTTLGMLLWGREGLHSGAGETNPIGTTPCSSCNQHFAARVLLTSGGEVKSEMAEGMYSAYCTVCRTSLTLSNMGKRTLRSHMAGKKHVAAVFCREQSASFKTFLNTATKPDSQCVNQTSSTEAAVAPCSSYSVVQVAPHFELKPPVSLSAFVLKEKSGVLLFPLMFPDSEIASKLNLHKTKIDYTILYGLAPYFHGGLLEMCSQCQNFVAGFDESLNEVCQKGQMDVMIRFWSDKDNEVCTRYFGSVFLGHTTAADLLDGFIEALGWLDVKKFMQVLMDGPNVNKKFLQDLKLYLKGDPDSPVILNLGTCELHTLRNCGLHTLHNSYKAAIKKTDWGNIESLRALHYLFSCVPVRRADYVQFSGSNVFPFTYCKVRWLKNVKVVERTLSVLPHVEKYVQAVKLNKKSPTCNSFKIVSTALEDKLLKAKLCFYLKYCSAKQTTSTPEPTPSTSHVNCTPQSSVTRAVGTEAVKQPVGQTRCPAVLPSKPEPCRVKLTEPDFVPSRRPTMPVLYSGQASVPRDKGSQSACQPVSAEVPPQGTREAGTVGKRGRKRVAEIPTPVVAPPPKQPKRVATPPQPKAVPPQPKAVPPQPKAVPPQPKAVPTQPKAVPTPPPLEEQVCLDSYYYGTVEGNAEKIENEYKTTLDLKCTRRPLVAQSVGTPPIWSAGGSGFESRQEVGQGYGSRGERLENEKGTKRINASQHLQILLQCCQPASVSNRCCVCHRKFVNNITLMKHLLMHVQSNTEFTTELSDLTQCKYCLKSFPTPFSMQTHMEELRHFAGWATHYTEEVGPVSEMLLPCIQDATLTVALHLRDVTRPLLRAPHHTLPHCIRQCATVLASGSCSLLQAPGCWSLDYDETSNSPSRGCHQQPNTLQQPSRGCLPWTLLNRVLRPGLGCDCSPSDSLGNPHGSNASDQPATVGDLLKHRGSRWQDCFQVTLSWGYSHPWCSFRVLSNYTRSMPFKTTGSSNPSYSWLTSRVRSCRHTSVTLAPPATPDINPVTFPAAPLCTHLTCHPVSRASEDWNCEFCVVSCRVIANARAEDEQRNQLYPTTPRLQTD</sequence>
<keyword evidence="1" id="KW-0479">Metal-binding</keyword>
<accession>A0ABQ9GBR1</accession>
<dbReference type="Proteomes" id="UP001159363">
    <property type="component" value="Chromosome 12"/>
</dbReference>
<dbReference type="PANTHER" id="PTHR37162">
    <property type="entry name" value="HAT FAMILY DIMERISATION DOMAINCONTAINING PROTEIN-RELATED"/>
    <property type="match status" value="1"/>
</dbReference>
<feature type="region of interest" description="Disordered" evidence="2">
    <location>
        <begin position="169"/>
        <end position="189"/>
    </location>
</feature>
<evidence type="ECO:0000259" key="3">
    <source>
        <dbReference type="PROSITE" id="PS50157"/>
    </source>
</evidence>
<dbReference type="InterPro" id="IPR013087">
    <property type="entry name" value="Znf_C2H2_type"/>
</dbReference>
<organism evidence="4 5">
    <name type="scientific">Dryococelus australis</name>
    <dbReference type="NCBI Taxonomy" id="614101"/>
    <lineage>
        <taxon>Eukaryota</taxon>
        <taxon>Metazoa</taxon>
        <taxon>Ecdysozoa</taxon>
        <taxon>Arthropoda</taxon>
        <taxon>Hexapoda</taxon>
        <taxon>Insecta</taxon>
        <taxon>Pterygota</taxon>
        <taxon>Neoptera</taxon>
        <taxon>Polyneoptera</taxon>
        <taxon>Phasmatodea</taxon>
        <taxon>Verophasmatodea</taxon>
        <taxon>Anareolatae</taxon>
        <taxon>Phasmatidae</taxon>
        <taxon>Eurycanthinae</taxon>
        <taxon>Dryococelus</taxon>
    </lineage>
</organism>
<dbReference type="SMART" id="SM00355">
    <property type="entry name" value="ZnF_C2H2"/>
    <property type="match status" value="3"/>
</dbReference>
<keyword evidence="1" id="KW-0862">Zinc</keyword>
<protein>
    <recommendedName>
        <fullName evidence="3">C2H2-type domain-containing protein</fullName>
    </recommendedName>
</protein>
<feature type="region of interest" description="Disordered" evidence="2">
    <location>
        <begin position="858"/>
        <end position="959"/>
    </location>
</feature>
<dbReference type="PANTHER" id="PTHR37162:SF11">
    <property type="match status" value="1"/>
</dbReference>
<keyword evidence="1" id="KW-0863">Zinc-finger</keyword>
<feature type="region of interest" description="Disordered" evidence="2">
    <location>
        <begin position="1010"/>
        <end position="1031"/>
    </location>
</feature>
<dbReference type="PROSITE" id="PS50157">
    <property type="entry name" value="ZINC_FINGER_C2H2_2"/>
    <property type="match status" value="1"/>
</dbReference>
<name>A0ABQ9GBR1_9NEOP</name>
<keyword evidence="5" id="KW-1185">Reference proteome</keyword>
<dbReference type="EMBL" id="JARBHB010000013">
    <property type="protein sequence ID" value="KAJ8869850.1"/>
    <property type="molecule type" value="Genomic_DNA"/>
</dbReference>
<gene>
    <name evidence="4" type="ORF">PR048_028859</name>
</gene>
<evidence type="ECO:0000256" key="2">
    <source>
        <dbReference type="SAM" id="MobiDB-lite"/>
    </source>
</evidence>
<feature type="domain" description="C2H2-type" evidence="3">
    <location>
        <begin position="1062"/>
        <end position="1089"/>
    </location>
</feature>
<feature type="compositionally biased region" description="Pro residues" evidence="2">
    <location>
        <begin position="920"/>
        <end position="945"/>
    </location>
</feature>
<evidence type="ECO:0000313" key="4">
    <source>
        <dbReference type="EMBL" id="KAJ8869850.1"/>
    </source>
</evidence>
<comment type="caution">
    <text evidence="4">The sequence shown here is derived from an EMBL/GenBank/DDBJ whole genome shotgun (WGS) entry which is preliminary data.</text>
</comment>
<proteinExistence type="predicted"/>
<dbReference type="PROSITE" id="PS00028">
    <property type="entry name" value="ZINC_FINGER_C2H2_1"/>
    <property type="match status" value="2"/>
</dbReference>
<reference evidence="4 5" key="1">
    <citation type="submission" date="2023-02" db="EMBL/GenBank/DDBJ databases">
        <title>LHISI_Scaffold_Assembly.</title>
        <authorList>
            <person name="Stuart O.P."/>
            <person name="Cleave R."/>
            <person name="Magrath M.J.L."/>
            <person name="Mikheyev A.S."/>
        </authorList>
    </citation>
    <scope>NUCLEOTIDE SEQUENCE [LARGE SCALE GENOMIC DNA]</scope>
    <source>
        <strain evidence="4">Daus_M_001</strain>
        <tissue evidence="4">Leg muscle</tissue>
    </source>
</reference>
<evidence type="ECO:0000256" key="1">
    <source>
        <dbReference type="PROSITE-ProRule" id="PRU00042"/>
    </source>
</evidence>